<dbReference type="EMBL" id="DXBE01000068">
    <property type="protein sequence ID" value="HIZ70052.1"/>
    <property type="molecule type" value="Genomic_DNA"/>
</dbReference>
<organism evidence="2 3">
    <name type="scientific">Candidatus Prevotella avicola</name>
    <dbReference type="NCBI Taxonomy" id="2838738"/>
    <lineage>
        <taxon>Bacteria</taxon>
        <taxon>Pseudomonadati</taxon>
        <taxon>Bacteroidota</taxon>
        <taxon>Bacteroidia</taxon>
        <taxon>Bacteroidales</taxon>
        <taxon>Prevotellaceae</taxon>
        <taxon>Prevotella</taxon>
    </lineage>
</organism>
<reference evidence="2" key="1">
    <citation type="journal article" date="2021" name="PeerJ">
        <title>Extensive microbial diversity within the chicken gut microbiome revealed by metagenomics and culture.</title>
        <authorList>
            <person name="Gilroy R."/>
            <person name="Ravi A."/>
            <person name="Getino M."/>
            <person name="Pursley I."/>
            <person name="Horton D.L."/>
            <person name="Alikhan N.F."/>
            <person name="Baker D."/>
            <person name="Gharbi K."/>
            <person name="Hall N."/>
            <person name="Watson M."/>
            <person name="Adriaenssens E.M."/>
            <person name="Foster-Nyarko E."/>
            <person name="Jarju S."/>
            <person name="Secka A."/>
            <person name="Antonio M."/>
            <person name="Oren A."/>
            <person name="Chaudhuri R.R."/>
            <person name="La Ragione R."/>
            <person name="Hildebrand F."/>
            <person name="Pallen M.J."/>
        </authorList>
    </citation>
    <scope>NUCLEOTIDE SEQUENCE</scope>
    <source>
        <strain evidence="2">ChiHecec3B27-8219</strain>
    </source>
</reference>
<evidence type="ECO:0000313" key="2">
    <source>
        <dbReference type="EMBL" id="HIZ70052.1"/>
    </source>
</evidence>
<feature type="chain" id="PRO_5038745638" evidence="1">
    <location>
        <begin position="22"/>
        <end position="91"/>
    </location>
</feature>
<proteinExistence type="predicted"/>
<reference evidence="2" key="2">
    <citation type="submission" date="2021-04" db="EMBL/GenBank/DDBJ databases">
        <authorList>
            <person name="Gilroy R."/>
        </authorList>
    </citation>
    <scope>NUCLEOTIDE SEQUENCE</scope>
    <source>
        <strain evidence="2">ChiHecec3B27-8219</strain>
    </source>
</reference>
<dbReference type="AlphaFoldDB" id="A0A9D2G088"/>
<comment type="caution">
    <text evidence="2">The sequence shown here is derived from an EMBL/GenBank/DDBJ whole genome shotgun (WGS) entry which is preliminary data.</text>
</comment>
<sequence length="91" mass="10493">MRRLLMYFVMAMGCVVLTAHGHVPREAGGDSAACAKDTLMMVRMYRHDVSDSLLSKQGRGYTKEAFQFRYDPFLEKMKEPWLGDLLKDILF</sequence>
<feature type="signal peptide" evidence="1">
    <location>
        <begin position="1"/>
        <end position="21"/>
    </location>
</feature>
<name>A0A9D2G088_9BACT</name>
<evidence type="ECO:0000313" key="3">
    <source>
        <dbReference type="Proteomes" id="UP000824055"/>
    </source>
</evidence>
<protein>
    <submittedName>
        <fullName evidence="2">Uncharacterized protein</fullName>
    </submittedName>
</protein>
<keyword evidence="1" id="KW-0732">Signal</keyword>
<gene>
    <name evidence="2" type="ORF">H9966_09310</name>
</gene>
<dbReference type="Proteomes" id="UP000824055">
    <property type="component" value="Unassembled WGS sequence"/>
</dbReference>
<evidence type="ECO:0000256" key="1">
    <source>
        <dbReference type="SAM" id="SignalP"/>
    </source>
</evidence>
<accession>A0A9D2G088</accession>